<protein>
    <submittedName>
        <fullName evidence="1">Uncharacterized protein</fullName>
    </submittedName>
</protein>
<name>A0AA38UI08_9AGAR</name>
<organism evidence="1 2">
    <name type="scientific">Lentinula raphanica</name>
    <dbReference type="NCBI Taxonomy" id="153919"/>
    <lineage>
        <taxon>Eukaryota</taxon>
        <taxon>Fungi</taxon>
        <taxon>Dikarya</taxon>
        <taxon>Basidiomycota</taxon>
        <taxon>Agaricomycotina</taxon>
        <taxon>Agaricomycetes</taxon>
        <taxon>Agaricomycetidae</taxon>
        <taxon>Agaricales</taxon>
        <taxon>Marasmiineae</taxon>
        <taxon>Omphalotaceae</taxon>
        <taxon>Lentinula</taxon>
    </lineage>
</organism>
<accession>A0AA38UI08</accession>
<keyword evidence="2" id="KW-1185">Reference proteome</keyword>
<dbReference type="Gene3D" id="3.60.130.30">
    <property type="match status" value="1"/>
</dbReference>
<evidence type="ECO:0000313" key="2">
    <source>
        <dbReference type="Proteomes" id="UP001163846"/>
    </source>
</evidence>
<evidence type="ECO:0000313" key="1">
    <source>
        <dbReference type="EMBL" id="KAJ3841771.1"/>
    </source>
</evidence>
<dbReference type="EMBL" id="MU806028">
    <property type="protein sequence ID" value="KAJ3841771.1"/>
    <property type="molecule type" value="Genomic_DNA"/>
</dbReference>
<reference evidence="1" key="1">
    <citation type="submission" date="2022-08" db="EMBL/GenBank/DDBJ databases">
        <authorList>
            <consortium name="DOE Joint Genome Institute"/>
            <person name="Min B."/>
            <person name="Riley R."/>
            <person name="Sierra-Patev S."/>
            <person name="Naranjo-Ortiz M."/>
            <person name="Looney B."/>
            <person name="Konkel Z."/>
            <person name="Slot J.C."/>
            <person name="Sakamoto Y."/>
            <person name="Steenwyk J.L."/>
            <person name="Rokas A."/>
            <person name="Carro J."/>
            <person name="Camarero S."/>
            <person name="Ferreira P."/>
            <person name="Molpeceres G."/>
            <person name="Ruiz-Duenas F.J."/>
            <person name="Serrano A."/>
            <person name="Henrissat B."/>
            <person name="Drula E."/>
            <person name="Hughes K.W."/>
            <person name="Mata J.L."/>
            <person name="Ishikawa N.K."/>
            <person name="Vargas-Isla R."/>
            <person name="Ushijima S."/>
            <person name="Smith C.A."/>
            <person name="Ahrendt S."/>
            <person name="Andreopoulos W."/>
            <person name="He G."/>
            <person name="Labutti K."/>
            <person name="Lipzen A."/>
            <person name="Ng V."/>
            <person name="Sandor L."/>
            <person name="Barry K."/>
            <person name="Martinez A.T."/>
            <person name="Xiao Y."/>
            <person name="Gibbons J.G."/>
            <person name="Terashima K."/>
            <person name="Hibbett D.S."/>
            <person name="Grigoriev I.V."/>
        </authorList>
    </citation>
    <scope>NUCLEOTIDE SEQUENCE</scope>
    <source>
        <strain evidence="1">TFB9207</strain>
    </source>
</reference>
<sequence length="216" mass="24785">MGGSFGGGQKRPAMFAHTDHNGKIIQQLRDDPDMQRVARLCDHYFRSYFPKLHHLYDNVLNLLHEDDPDFERNFPDCAWAAAHVNFLRAVTLRHRDFLNLIYGLCAIFPVGSYNYQTGGHLILWDLGLLLEFPPGSVILIPSALIEHSNISVLSGEIRSSITFYSAAGLFRWCHNGFMSDKDFASRASPKLLKEWKAYRHEMWREGLDLLKYPSTT</sequence>
<dbReference type="AlphaFoldDB" id="A0AA38UI08"/>
<gene>
    <name evidence="1" type="ORF">F5878DRAFT_531028</name>
</gene>
<proteinExistence type="predicted"/>
<dbReference type="Proteomes" id="UP001163846">
    <property type="component" value="Unassembled WGS sequence"/>
</dbReference>
<comment type="caution">
    <text evidence="1">The sequence shown here is derived from an EMBL/GenBank/DDBJ whole genome shotgun (WGS) entry which is preliminary data.</text>
</comment>